<keyword evidence="2" id="KW-0805">Transcription regulation</keyword>
<dbReference type="GO" id="GO:0000160">
    <property type="term" value="P:phosphorelay signal transduction system"/>
    <property type="evidence" value="ECO:0007669"/>
    <property type="project" value="InterPro"/>
</dbReference>
<dbReference type="PROSITE" id="PS00622">
    <property type="entry name" value="HTH_LUXR_1"/>
    <property type="match status" value="1"/>
</dbReference>
<protein>
    <submittedName>
        <fullName evidence="8">Response regulator transcription factor</fullName>
    </submittedName>
</protein>
<dbReference type="InterPro" id="IPR001789">
    <property type="entry name" value="Sig_transdc_resp-reg_receiver"/>
</dbReference>
<dbReference type="Pfam" id="PF00072">
    <property type="entry name" value="Response_reg"/>
    <property type="match status" value="1"/>
</dbReference>
<dbReference type="PRINTS" id="PR00038">
    <property type="entry name" value="HTHLUXR"/>
</dbReference>
<evidence type="ECO:0000256" key="1">
    <source>
        <dbReference type="ARBA" id="ARBA00022553"/>
    </source>
</evidence>
<evidence type="ECO:0000256" key="5">
    <source>
        <dbReference type="PROSITE-ProRule" id="PRU00169"/>
    </source>
</evidence>
<dbReference type="EMBL" id="JACRDE010000052">
    <property type="protein sequence ID" value="MBI5248211.1"/>
    <property type="molecule type" value="Genomic_DNA"/>
</dbReference>
<dbReference type="PROSITE" id="PS50110">
    <property type="entry name" value="RESPONSE_REGULATORY"/>
    <property type="match status" value="1"/>
</dbReference>
<evidence type="ECO:0000313" key="9">
    <source>
        <dbReference type="Proteomes" id="UP000807825"/>
    </source>
</evidence>
<evidence type="ECO:0000256" key="3">
    <source>
        <dbReference type="ARBA" id="ARBA00023125"/>
    </source>
</evidence>
<keyword evidence="4" id="KW-0804">Transcription</keyword>
<dbReference type="PANTHER" id="PTHR43214">
    <property type="entry name" value="TWO-COMPONENT RESPONSE REGULATOR"/>
    <property type="match status" value="1"/>
</dbReference>
<dbReference type="GO" id="GO:0003677">
    <property type="term" value="F:DNA binding"/>
    <property type="evidence" value="ECO:0007669"/>
    <property type="project" value="UniProtKB-KW"/>
</dbReference>
<dbReference type="PROSITE" id="PS50043">
    <property type="entry name" value="HTH_LUXR_2"/>
    <property type="match status" value="1"/>
</dbReference>
<dbReference type="InterPro" id="IPR039420">
    <property type="entry name" value="WalR-like"/>
</dbReference>
<gene>
    <name evidence="8" type="ORF">HY912_01840</name>
</gene>
<dbReference type="SMART" id="SM00421">
    <property type="entry name" value="HTH_LUXR"/>
    <property type="match status" value="1"/>
</dbReference>
<dbReference type="Proteomes" id="UP000807825">
    <property type="component" value="Unassembled WGS sequence"/>
</dbReference>
<accession>A0A9D6UXG3</accession>
<evidence type="ECO:0000259" key="6">
    <source>
        <dbReference type="PROSITE" id="PS50043"/>
    </source>
</evidence>
<keyword evidence="1 5" id="KW-0597">Phosphoprotein</keyword>
<dbReference type="PANTHER" id="PTHR43214:SF41">
    <property type="entry name" value="NITRATE_NITRITE RESPONSE REGULATOR PROTEIN NARP"/>
    <property type="match status" value="1"/>
</dbReference>
<feature type="domain" description="HTH luxR-type" evidence="6">
    <location>
        <begin position="149"/>
        <end position="214"/>
    </location>
</feature>
<dbReference type="CDD" id="cd17535">
    <property type="entry name" value="REC_NarL-like"/>
    <property type="match status" value="1"/>
</dbReference>
<dbReference type="InterPro" id="IPR058245">
    <property type="entry name" value="NreC/VraR/RcsB-like_REC"/>
</dbReference>
<proteinExistence type="predicted"/>
<evidence type="ECO:0000256" key="2">
    <source>
        <dbReference type="ARBA" id="ARBA00023015"/>
    </source>
</evidence>
<evidence type="ECO:0000313" key="8">
    <source>
        <dbReference type="EMBL" id="MBI5248211.1"/>
    </source>
</evidence>
<reference evidence="8" key="1">
    <citation type="submission" date="2020-07" db="EMBL/GenBank/DDBJ databases">
        <title>Huge and variable diversity of episymbiotic CPR bacteria and DPANN archaea in groundwater ecosystems.</title>
        <authorList>
            <person name="He C.Y."/>
            <person name="Keren R."/>
            <person name="Whittaker M."/>
            <person name="Farag I.F."/>
            <person name="Doudna J."/>
            <person name="Cate J.H.D."/>
            <person name="Banfield J.F."/>
        </authorList>
    </citation>
    <scope>NUCLEOTIDE SEQUENCE</scope>
    <source>
        <strain evidence="8">NC_groundwater_1664_Pr3_B-0.1um_52_9</strain>
    </source>
</reference>
<dbReference type="InterPro" id="IPR011006">
    <property type="entry name" value="CheY-like_superfamily"/>
</dbReference>
<dbReference type="InterPro" id="IPR016032">
    <property type="entry name" value="Sig_transdc_resp-reg_C-effctor"/>
</dbReference>
<dbReference type="InterPro" id="IPR000792">
    <property type="entry name" value="Tscrpt_reg_LuxR_C"/>
</dbReference>
<dbReference type="SUPFAM" id="SSF52172">
    <property type="entry name" value="CheY-like"/>
    <property type="match status" value="1"/>
</dbReference>
<organism evidence="8 9">
    <name type="scientific">Desulfomonile tiedjei</name>
    <dbReference type="NCBI Taxonomy" id="2358"/>
    <lineage>
        <taxon>Bacteria</taxon>
        <taxon>Pseudomonadati</taxon>
        <taxon>Thermodesulfobacteriota</taxon>
        <taxon>Desulfomonilia</taxon>
        <taxon>Desulfomonilales</taxon>
        <taxon>Desulfomonilaceae</taxon>
        <taxon>Desulfomonile</taxon>
    </lineage>
</organism>
<dbReference type="GO" id="GO:0006355">
    <property type="term" value="P:regulation of DNA-templated transcription"/>
    <property type="evidence" value="ECO:0007669"/>
    <property type="project" value="InterPro"/>
</dbReference>
<feature type="modified residue" description="4-aspartylphosphate" evidence="5">
    <location>
        <position position="57"/>
    </location>
</feature>
<feature type="domain" description="Response regulatory" evidence="7">
    <location>
        <begin position="6"/>
        <end position="122"/>
    </location>
</feature>
<evidence type="ECO:0000259" key="7">
    <source>
        <dbReference type="PROSITE" id="PS50110"/>
    </source>
</evidence>
<dbReference type="CDD" id="cd06170">
    <property type="entry name" value="LuxR_C_like"/>
    <property type="match status" value="1"/>
</dbReference>
<dbReference type="Gene3D" id="3.40.50.2300">
    <property type="match status" value="1"/>
</dbReference>
<dbReference type="AlphaFoldDB" id="A0A9D6UXG3"/>
<dbReference type="Pfam" id="PF00196">
    <property type="entry name" value="GerE"/>
    <property type="match status" value="1"/>
</dbReference>
<keyword evidence="3" id="KW-0238">DNA-binding</keyword>
<comment type="caution">
    <text evidence="8">The sequence shown here is derived from an EMBL/GenBank/DDBJ whole genome shotgun (WGS) entry which is preliminary data.</text>
</comment>
<sequence length="222" mass="24440">MSGKRRIVIAEDHTILREGLRALLISDPEFDVVGEAEDGLEAVKSVQQLKPDLVIMDLSMPRMNGVGAIREIKRVAPDTKIVVLTVHRNEEYILASFQAGSDGYVLKYASHDELVSAIRTVLKGQPYLSPAVSAIVLEAFLDGQKGQSCQSPCRTLTSREMEVLKLIAEGYKNKQIADLLGISVKTVERHRANLMKKLDLHSGAALTAFAMEKGLICTEQRL</sequence>
<dbReference type="SMART" id="SM00448">
    <property type="entry name" value="REC"/>
    <property type="match status" value="1"/>
</dbReference>
<name>A0A9D6UXG3_9BACT</name>
<evidence type="ECO:0000256" key="4">
    <source>
        <dbReference type="ARBA" id="ARBA00023163"/>
    </source>
</evidence>
<dbReference type="SUPFAM" id="SSF46894">
    <property type="entry name" value="C-terminal effector domain of the bipartite response regulators"/>
    <property type="match status" value="1"/>
</dbReference>